<gene>
    <name evidence="3" type="ORF">GCM10010990_01150</name>
</gene>
<evidence type="ECO:0000313" key="3">
    <source>
        <dbReference type="EMBL" id="GGD55769.1"/>
    </source>
</evidence>
<dbReference type="RefSeq" id="WP_172808129.1">
    <property type="nucleotide sequence ID" value="NZ_BMIP01000001.1"/>
</dbReference>
<keyword evidence="1" id="KW-0812">Transmembrane</keyword>
<dbReference type="AlphaFoldDB" id="A0A916YQL9"/>
<feature type="transmembrane region" description="Helical" evidence="1">
    <location>
        <begin position="196"/>
        <end position="216"/>
    </location>
</feature>
<keyword evidence="1" id="KW-1133">Transmembrane helix</keyword>
<dbReference type="EMBL" id="BMIP01000001">
    <property type="protein sequence ID" value="GGD55769.1"/>
    <property type="molecule type" value="Genomic_DNA"/>
</dbReference>
<feature type="transmembrane region" description="Helical" evidence="1">
    <location>
        <begin position="249"/>
        <end position="273"/>
    </location>
</feature>
<dbReference type="PANTHER" id="PTHR34473:SF2">
    <property type="entry name" value="UPF0699 TRANSMEMBRANE PROTEIN YDBT"/>
    <property type="match status" value="1"/>
</dbReference>
<dbReference type="PIRSF" id="PIRSF026631">
    <property type="entry name" value="UCP026631"/>
    <property type="match status" value="1"/>
</dbReference>
<keyword evidence="4" id="KW-1185">Reference proteome</keyword>
<organism evidence="3 4">
    <name type="scientific">Croceicoccus mobilis</name>
    <dbReference type="NCBI Taxonomy" id="1703339"/>
    <lineage>
        <taxon>Bacteria</taxon>
        <taxon>Pseudomonadati</taxon>
        <taxon>Pseudomonadota</taxon>
        <taxon>Alphaproteobacteria</taxon>
        <taxon>Sphingomonadales</taxon>
        <taxon>Erythrobacteraceae</taxon>
        <taxon>Croceicoccus</taxon>
    </lineage>
</organism>
<feature type="domain" description="YdbS-like PH" evidence="2">
    <location>
        <begin position="424"/>
        <end position="499"/>
    </location>
</feature>
<reference evidence="3" key="2">
    <citation type="submission" date="2020-09" db="EMBL/GenBank/DDBJ databases">
        <authorList>
            <person name="Sun Q."/>
            <person name="Zhou Y."/>
        </authorList>
    </citation>
    <scope>NUCLEOTIDE SEQUENCE</scope>
    <source>
        <strain evidence="3">CGMCC 1.15360</strain>
    </source>
</reference>
<evidence type="ECO:0000256" key="1">
    <source>
        <dbReference type="SAM" id="Phobius"/>
    </source>
</evidence>
<evidence type="ECO:0000313" key="4">
    <source>
        <dbReference type="Proteomes" id="UP000612349"/>
    </source>
</evidence>
<sequence length="516" mass="56278">MPDSMGTAPFKEAPRRTELLGLVPHIAKTLRQAIIGLVAVAFGAGQVGGKAWLVIIVGVVAVSITLAASFVRWWRTIYRVGADDIRLETGLLSREARSVPYERIQDVSISEPLLARLLGLATVTFETGAGGKDEMTLAYVTKAEGERLRNVVRRQNATPSAQPAEHGAPLPEGGTLVDMPVEEPPRVLFAMDLRRLLTFGMFEFSLVLLAVIGAALQQLDFLLPFDIWDVDFWDRQLELGGGALESLGFAAQIIAIVLAVVSLLLLGVVSGLVRTVLRDYGFVLERTSRGFRRQRGLLNRTDVVMPVHRVQAAVLGTGLVRRMFGWHGLTFVSLANDAKSASHDVAPFARRAEIDPVASEAHIHLPGPDVEWQRLSAKPWIDKFVVGALALGIAAIVISLYEPALFWLPLLLLPVVAFGQYLGWYRHGWAMEGGHVYVKKGLLAPTIIAAPARLLQSVEIAQSLLGRLRGYAALRFGLAGGNLAIEGLARSTAQIIRENVLDEIARVDFSRLNRAR</sequence>
<feature type="domain" description="YdbS-like PH" evidence="2">
    <location>
        <begin position="73"/>
        <end position="150"/>
    </location>
</feature>
<feature type="transmembrane region" description="Helical" evidence="1">
    <location>
        <begin position="384"/>
        <end position="401"/>
    </location>
</feature>
<dbReference type="InterPro" id="IPR005182">
    <property type="entry name" value="YdbS-like_PH"/>
</dbReference>
<feature type="transmembrane region" description="Helical" evidence="1">
    <location>
        <begin position="51"/>
        <end position="71"/>
    </location>
</feature>
<feature type="transmembrane region" description="Helical" evidence="1">
    <location>
        <begin position="407"/>
        <end position="425"/>
    </location>
</feature>
<reference evidence="3" key="1">
    <citation type="journal article" date="2014" name="Int. J. Syst. Evol. Microbiol.">
        <title>Complete genome sequence of Corynebacterium casei LMG S-19264T (=DSM 44701T), isolated from a smear-ripened cheese.</title>
        <authorList>
            <consortium name="US DOE Joint Genome Institute (JGI-PGF)"/>
            <person name="Walter F."/>
            <person name="Albersmeier A."/>
            <person name="Kalinowski J."/>
            <person name="Ruckert C."/>
        </authorList>
    </citation>
    <scope>NUCLEOTIDE SEQUENCE</scope>
    <source>
        <strain evidence="3">CGMCC 1.15360</strain>
    </source>
</reference>
<dbReference type="Proteomes" id="UP000612349">
    <property type="component" value="Unassembled WGS sequence"/>
</dbReference>
<feature type="domain" description="YdbS-like PH" evidence="2">
    <location>
        <begin position="283"/>
        <end position="328"/>
    </location>
</feature>
<dbReference type="InterPro" id="IPR014529">
    <property type="entry name" value="UCP026631"/>
</dbReference>
<proteinExistence type="predicted"/>
<dbReference type="PANTHER" id="PTHR34473">
    <property type="entry name" value="UPF0699 TRANSMEMBRANE PROTEIN YDBS"/>
    <property type="match status" value="1"/>
</dbReference>
<comment type="caution">
    <text evidence="3">The sequence shown here is derived from an EMBL/GenBank/DDBJ whole genome shotgun (WGS) entry which is preliminary data.</text>
</comment>
<accession>A0A916YQL9</accession>
<evidence type="ECO:0000259" key="2">
    <source>
        <dbReference type="Pfam" id="PF03703"/>
    </source>
</evidence>
<dbReference type="Pfam" id="PF03703">
    <property type="entry name" value="bPH_2"/>
    <property type="match status" value="3"/>
</dbReference>
<keyword evidence="1" id="KW-0472">Membrane</keyword>
<protein>
    <submittedName>
        <fullName evidence="3">Membrane protein</fullName>
    </submittedName>
</protein>
<name>A0A916YQL9_9SPHN</name>